<gene>
    <name evidence="1" type="ORF">APZ42_019338</name>
</gene>
<proteinExistence type="predicted"/>
<dbReference type="AlphaFoldDB" id="A0A164YHA2"/>
<name>A0A164YHA2_9CRUS</name>
<accession>A0A164YHA2</accession>
<dbReference type="EMBL" id="LRGB01000915">
    <property type="protein sequence ID" value="KZS15251.1"/>
    <property type="molecule type" value="Genomic_DNA"/>
</dbReference>
<organism evidence="1 2">
    <name type="scientific">Daphnia magna</name>
    <dbReference type="NCBI Taxonomy" id="35525"/>
    <lineage>
        <taxon>Eukaryota</taxon>
        <taxon>Metazoa</taxon>
        <taxon>Ecdysozoa</taxon>
        <taxon>Arthropoda</taxon>
        <taxon>Crustacea</taxon>
        <taxon>Branchiopoda</taxon>
        <taxon>Diplostraca</taxon>
        <taxon>Cladocera</taxon>
        <taxon>Anomopoda</taxon>
        <taxon>Daphniidae</taxon>
        <taxon>Daphnia</taxon>
    </lineage>
</organism>
<keyword evidence="2" id="KW-1185">Reference proteome</keyword>
<comment type="caution">
    <text evidence="1">The sequence shown here is derived from an EMBL/GenBank/DDBJ whole genome shotgun (WGS) entry which is preliminary data.</text>
</comment>
<dbReference type="Proteomes" id="UP000076858">
    <property type="component" value="Unassembled WGS sequence"/>
</dbReference>
<protein>
    <submittedName>
        <fullName evidence="1">Uncharacterized protein</fullName>
    </submittedName>
</protein>
<evidence type="ECO:0000313" key="1">
    <source>
        <dbReference type="EMBL" id="KZS15251.1"/>
    </source>
</evidence>
<sequence>MAVGNASQVKQEVTHQLCCHSTSFFATSHTQDRRILKTSSHFFCFPDGH</sequence>
<reference evidence="1 2" key="1">
    <citation type="submission" date="2016-03" db="EMBL/GenBank/DDBJ databases">
        <title>EvidentialGene: Evidence-directed Construction of Genes on Genomes.</title>
        <authorList>
            <person name="Gilbert D.G."/>
            <person name="Choi J.-H."/>
            <person name="Mockaitis K."/>
            <person name="Colbourne J."/>
            <person name="Pfrender M."/>
        </authorList>
    </citation>
    <scope>NUCLEOTIDE SEQUENCE [LARGE SCALE GENOMIC DNA]</scope>
    <source>
        <strain evidence="1 2">Xinb3</strain>
        <tissue evidence="1">Complete organism</tissue>
    </source>
</reference>
<evidence type="ECO:0000313" key="2">
    <source>
        <dbReference type="Proteomes" id="UP000076858"/>
    </source>
</evidence>